<evidence type="ECO:0000313" key="4">
    <source>
        <dbReference type="Proteomes" id="UP000822688"/>
    </source>
</evidence>
<reference evidence="3" key="1">
    <citation type="submission" date="2020-06" db="EMBL/GenBank/DDBJ databases">
        <title>WGS assembly of Ceratodon purpureus strain R40.</title>
        <authorList>
            <person name="Carey S.B."/>
            <person name="Jenkins J."/>
            <person name="Shu S."/>
            <person name="Lovell J.T."/>
            <person name="Sreedasyam A."/>
            <person name="Maumus F."/>
            <person name="Tiley G.P."/>
            <person name="Fernandez-Pozo N."/>
            <person name="Barry K."/>
            <person name="Chen C."/>
            <person name="Wang M."/>
            <person name="Lipzen A."/>
            <person name="Daum C."/>
            <person name="Saski C.A."/>
            <person name="Payton A.C."/>
            <person name="Mcbreen J.C."/>
            <person name="Conrad R.E."/>
            <person name="Kollar L.M."/>
            <person name="Olsson S."/>
            <person name="Huttunen S."/>
            <person name="Landis J.B."/>
            <person name="Wickett N.J."/>
            <person name="Johnson M.G."/>
            <person name="Rensing S.A."/>
            <person name="Grimwood J."/>
            <person name="Schmutz J."/>
            <person name="Mcdaniel S.F."/>
        </authorList>
    </citation>
    <scope>NUCLEOTIDE SEQUENCE</scope>
    <source>
        <strain evidence="3">R40</strain>
    </source>
</reference>
<keyword evidence="4" id="KW-1185">Reference proteome</keyword>
<proteinExistence type="predicted"/>
<feature type="transmembrane region" description="Helical" evidence="2">
    <location>
        <begin position="83"/>
        <end position="104"/>
    </location>
</feature>
<keyword evidence="2" id="KW-0812">Transmembrane</keyword>
<keyword evidence="2" id="KW-1133">Transmembrane helix</keyword>
<dbReference type="AlphaFoldDB" id="A0A8T0IZR7"/>
<dbReference type="Proteomes" id="UP000822688">
    <property type="component" value="Chromosome 2"/>
</dbReference>
<sequence>MAEEERRLKELQALTRSNAALRCLLSLQSRRAAAEPSRNSSGGDSPVPESSERYERLIEAVKLLREDLQLERKKAKLLLSRQMYADVARFVLFVAGSLAILTVFQPDFPSALRDHVCSEVDKLLGYSIRW</sequence>
<name>A0A8T0IZR7_CERPU</name>
<evidence type="ECO:0000256" key="1">
    <source>
        <dbReference type="SAM" id="MobiDB-lite"/>
    </source>
</evidence>
<gene>
    <name evidence="3" type="ORF">KC19_2G273800</name>
</gene>
<protein>
    <submittedName>
        <fullName evidence="3">Uncharacterized protein</fullName>
    </submittedName>
</protein>
<organism evidence="3 4">
    <name type="scientific">Ceratodon purpureus</name>
    <name type="common">Fire moss</name>
    <name type="synonym">Dicranum purpureum</name>
    <dbReference type="NCBI Taxonomy" id="3225"/>
    <lineage>
        <taxon>Eukaryota</taxon>
        <taxon>Viridiplantae</taxon>
        <taxon>Streptophyta</taxon>
        <taxon>Embryophyta</taxon>
        <taxon>Bryophyta</taxon>
        <taxon>Bryophytina</taxon>
        <taxon>Bryopsida</taxon>
        <taxon>Dicranidae</taxon>
        <taxon>Pseudoditrichales</taxon>
        <taxon>Ditrichaceae</taxon>
        <taxon>Ceratodon</taxon>
    </lineage>
</organism>
<comment type="caution">
    <text evidence="3">The sequence shown here is derived from an EMBL/GenBank/DDBJ whole genome shotgun (WGS) entry which is preliminary data.</text>
</comment>
<evidence type="ECO:0000313" key="3">
    <source>
        <dbReference type="EMBL" id="KAG0588845.1"/>
    </source>
</evidence>
<dbReference type="EMBL" id="CM026422">
    <property type="protein sequence ID" value="KAG0588845.1"/>
    <property type="molecule type" value="Genomic_DNA"/>
</dbReference>
<accession>A0A8T0IZR7</accession>
<keyword evidence="2" id="KW-0472">Membrane</keyword>
<evidence type="ECO:0000256" key="2">
    <source>
        <dbReference type="SAM" id="Phobius"/>
    </source>
</evidence>
<feature type="region of interest" description="Disordered" evidence="1">
    <location>
        <begin position="30"/>
        <end position="52"/>
    </location>
</feature>